<feature type="domain" description="HAMP" evidence="26">
    <location>
        <begin position="167"/>
        <end position="219"/>
    </location>
</feature>
<keyword evidence="6" id="KW-1003">Cell membrane</keyword>
<dbReference type="InterPro" id="IPR003594">
    <property type="entry name" value="HATPase_dom"/>
</dbReference>
<keyword evidence="24" id="KW-0472">Membrane</keyword>
<reference evidence="28" key="1">
    <citation type="journal article" date="2019" name="Int. J. Syst. Evol. Microbiol.">
        <title>The Global Catalogue of Microorganisms (GCM) 10K type strain sequencing project: providing services to taxonomists for standard genome sequencing and annotation.</title>
        <authorList>
            <consortium name="The Broad Institute Genomics Platform"/>
            <consortium name="The Broad Institute Genome Sequencing Center for Infectious Disease"/>
            <person name="Wu L."/>
            <person name="Ma J."/>
        </authorList>
    </citation>
    <scope>NUCLEOTIDE SEQUENCE [LARGE SCALE GENOMIC DNA]</scope>
    <source>
        <strain evidence="28">CGMCC 4.7132</strain>
    </source>
</reference>
<comment type="caution">
    <text evidence="27">The sequence shown here is derived from an EMBL/GenBank/DDBJ whole genome shotgun (WGS) entry which is preliminary data.</text>
</comment>
<dbReference type="Gene3D" id="3.30.565.10">
    <property type="entry name" value="Histidine kinase-like ATPase, C-terminal domain"/>
    <property type="match status" value="1"/>
</dbReference>
<dbReference type="SMART" id="SM00304">
    <property type="entry name" value="HAMP"/>
    <property type="match status" value="1"/>
</dbReference>
<dbReference type="InterPro" id="IPR005467">
    <property type="entry name" value="His_kinase_dom"/>
</dbReference>
<dbReference type="PROSITE" id="PS50109">
    <property type="entry name" value="HIS_KIN"/>
    <property type="match status" value="1"/>
</dbReference>
<evidence type="ECO:0000256" key="3">
    <source>
        <dbReference type="ARBA" id="ARBA00001946"/>
    </source>
</evidence>
<comment type="catalytic activity">
    <reaction evidence="1">
        <text>ATP + protein L-histidine = ADP + protein N-phospho-L-histidine.</text>
        <dbReference type="EC" id="2.7.13.3"/>
    </reaction>
</comment>
<dbReference type="Pfam" id="PF00672">
    <property type="entry name" value="HAMP"/>
    <property type="match status" value="1"/>
</dbReference>
<organism evidence="27 28">
    <name type="scientific">Sphaerisporangium dianthi</name>
    <dbReference type="NCBI Taxonomy" id="1436120"/>
    <lineage>
        <taxon>Bacteria</taxon>
        <taxon>Bacillati</taxon>
        <taxon>Actinomycetota</taxon>
        <taxon>Actinomycetes</taxon>
        <taxon>Streptosporangiales</taxon>
        <taxon>Streptosporangiaceae</taxon>
        <taxon>Sphaerisporangium</taxon>
    </lineage>
</organism>
<keyword evidence="28" id="KW-1185">Reference proteome</keyword>
<dbReference type="SUPFAM" id="SSF47384">
    <property type="entry name" value="Homodimeric domain of signal transducing histidine kinase"/>
    <property type="match status" value="1"/>
</dbReference>
<name>A0ABV9CS21_9ACTN</name>
<evidence type="ECO:0000256" key="13">
    <source>
        <dbReference type="ARBA" id="ARBA00022840"/>
    </source>
</evidence>
<evidence type="ECO:0000256" key="2">
    <source>
        <dbReference type="ARBA" id="ARBA00001936"/>
    </source>
</evidence>
<protein>
    <recommendedName>
        <fullName evidence="21">Signal transduction histidine-protein kinase/phosphatase MprB</fullName>
        <ecNumber evidence="5">2.7.13.3</ecNumber>
    </recommendedName>
    <alternativeName>
        <fullName evidence="22">Mycobacterial persistence regulator B</fullName>
    </alternativeName>
</protein>
<keyword evidence="17" id="KW-0902">Two-component regulatory system</keyword>
<dbReference type="Pfam" id="PF00512">
    <property type="entry name" value="HisKA"/>
    <property type="match status" value="1"/>
</dbReference>
<evidence type="ECO:0000256" key="1">
    <source>
        <dbReference type="ARBA" id="ARBA00000085"/>
    </source>
</evidence>
<dbReference type="Gene3D" id="1.10.8.500">
    <property type="entry name" value="HAMP domain in histidine kinase"/>
    <property type="match status" value="1"/>
</dbReference>
<evidence type="ECO:0000256" key="19">
    <source>
        <dbReference type="ARBA" id="ARBA00023026"/>
    </source>
</evidence>
<evidence type="ECO:0000256" key="22">
    <source>
        <dbReference type="ARBA" id="ARBA00041776"/>
    </source>
</evidence>
<dbReference type="SUPFAM" id="SSF158472">
    <property type="entry name" value="HAMP domain-like"/>
    <property type="match status" value="1"/>
</dbReference>
<feature type="transmembrane region" description="Helical" evidence="24">
    <location>
        <begin position="143"/>
        <end position="162"/>
    </location>
</feature>
<comment type="cofactor">
    <cofactor evidence="3">
        <name>Mg(2+)</name>
        <dbReference type="ChEBI" id="CHEBI:18420"/>
    </cofactor>
</comment>
<keyword evidence="7" id="KW-0597">Phosphoprotein</keyword>
<dbReference type="InterPro" id="IPR004358">
    <property type="entry name" value="Sig_transdc_His_kin-like_C"/>
</dbReference>
<keyword evidence="16 24" id="KW-1133">Transmembrane helix</keyword>
<dbReference type="CDD" id="cd06225">
    <property type="entry name" value="HAMP"/>
    <property type="match status" value="1"/>
</dbReference>
<dbReference type="Pfam" id="PF02518">
    <property type="entry name" value="HATPase_c"/>
    <property type="match status" value="1"/>
</dbReference>
<dbReference type="InterPro" id="IPR003661">
    <property type="entry name" value="HisK_dim/P_dom"/>
</dbReference>
<dbReference type="InterPro" id="IPR036097">
    <property type="entry name" value="HisK_dim/P_sf"/>
</dbReference>
<dbReference type="RefSeq" id="WP_380848594.1">
    <property type="nucleotide sequence ID" value="NZ_JBHSFP010000033.1"/>
</dbReference>
<feature type="region of interest" description="Disordered" evidence="23">
    <location>
        <begin position="401"/>
        <end position="425"/>
    </location>
</feature>
<evidence type="ECO:0000256" key="21">
    <source>
        <dbReference type="ARBA" id="ARBA00040454"/>
    </source>
</evidence>
<dbReference type="InterPro" id="IPR036890">
    <property type="entry name" value="HATPase_C_sf"/>
</dbReference>
<gene>
    <name evidence="27" type="ORF">ACFO60_33185</name>
</gene>
<dbReference type="Gene3D" id="1.10.287.130">
    <property type="match status" value="1"/>
</dbReference>
<evidence type="ECO:0000256" key="5">
    <source>
        <dbReference type="ARBA" id="ARBA00012438"/>
    </source>
</evidence>
<dbReference type="PROSITE" id="PS50885">
    <property type="entry name" value="HAMP"/>
    <property type="match status" value="1"/>
</dbReference>
<accession>A0ABV9CS21</accession>
<evidence type="ECO:0000313" key="27">
    <source>
        <dbReference type="EMBL" id="MFC4535645.1"/>
    </source>
</evidence>
<evidence type="ECO:0000313" key="28">
    <source>
        <dbReference type="Proteomes" id="UP001596004"/>
    </source>
</evidence>
<evidence type="ECO:0000256" key="10">
    <source>
        <dbReference type="ARBA" id="ARBA00022741"/>
    </source>
</evidence>
<dbReference type="PRINTS" id="PR00344">
    <property type="entry name" value="BCTRLSENSOR"/>
</dbReference>
<keyword evidence="8" id="KW-0808">Transferase</keyword>
<evidence type="ECO:0000256" key="14">
    <source>
        <dbReference type="ARBA" id="ARBA00022842"/>
    </source>
</evidence>
<comment type="subcellular location">
    <subcellularLocation>
        <location evidence="4">Cell membrane</location>
        <topology evidence="4">Multi-pass membrane protein</topology>
    </subcellularLocation>
</comment>
<evidence type="ECO:0000256" key="20">
    <source>
        <dbReference type="ARBA" id="ARBA00023211"/>
    </source>
</evidence>
<comment type="cofactor">
    <cofactor evidence="2">
        <name>Mn(2+)</name>
        <dbReference type="ChEBI" id="CHEBI:29035"/>
    </cofactor>
</comment>
<feature type="domain" description="Histidine kinase" evidence="25">
    <location>
        <begin position="227"/>
        <end position="424"/>
    </location>
</feature>
<keyword evidence="15" id="KW-0904">Protein phosphatase</keyword>
<sequence length="425" mass="43831">MRRHLLSLVASTVSLALVAFLVPLALLALQLAADRATADALVRAQSLVPVVSAGGEEGLALAVDQANSGDGSPVTVFLPGGAVLGAPAAPSEAVRLAFTGRSLTAEATGGREIVVAVQGRPGGAAVVRAFVPDAELTRGVTRAWVILGLLGLGLLLISLGVADRLARSLIRPIAGLAGVSHRLAAGDLTARAAAEGPSEIRDVTAALNHLAGRIRELLAQEREAVADLSHQLRTPLTVLRVEVEGLPAGEQATRVAAAVEEVERMVTRVIEEARRSRHEASGSCDAAEVVAERLEHWSMLAREQERRVGRDVAEPPLRVGLPEEALAVCVDALLENVFAHTPEGTAFTVRLHPRPEGGALLEVADEGPGFGLRDPSGRGVSSGGSTGLGLDIVRRAARRSGGTMTLGPAPEGGAAVTLTLGPPPR</sequence>
<keyword evidence="13 27" id="KW-0067">ATP-binding</keyword>
<evidence type="ECO:0000256" key="24">
    <source>
        <dbReference type="SAM" id="Phobius"/>
    </source>
</evidence>
<evidence type="ECO:0000256" key="18">
    <source>
        <dbReference type="ARBA" id="ARBA00023016"/>
    </source>
</evidence>
<evidence type="ECO:0000256" key="4">
    <source>
        <dbReference type="ARBA" id="ARBA00004651"/>
    </source>
</evidence>
<dbReference type="InterPro" id="IPR050980">
    <property type="entry name" value="2C_sensor_his_kinase"/>
</dbReference>
<keyword evidence="20" id="KW-0464">Manganese</keyword>
<evidence type="ECO:0000256" key="17">
    <source>
        <dbReference type="ARBA" id="ARBA00023012"/>
    </source>
</evidence>
<dbReference type="Proteomes" id="UP001596004">
    <property type="component" value="Unassembled WGS sequence"/>
</dbReference>
<keyword evidence="12" id="KW-0378">Hydrolase</keyword>
<evidence type="ECO:0000256" key="15">
    <source>
        <dbReference type="ARBA" id="ARBA00022912"/>
    </source>
</evidence>
<keyword evidence="19" id="KW-0843">Virulence</keyword>
<dbReference type="PANTHER" id="PTHR44936">
    <property type="entry name" value="SENSOR PROTEIN CREC"/>
    <property type="match status" value="1"/>
</dbReference>
<evidence type="ECO:0000256" key="8">
    <source>
        <dbReference type="ARBA" id="ARBA00022679"/>
    </source>
</evidence>
<dbReference type="SMART" id="SM00388">
    <property type="entry name" value="HisKA"/>
    <property type="match status" value="1"/>
</dbReference>
<keyword evidence="18" id="KW-0346">Stress response</keyword>
<dbReference type="GO" id="GO:0005524">
    <property type="term" value="F:ATP binding"/>
    <property type="evidence" value="ECO:0007669"/>
    <property type="project" value="UniProtKB-KW"/>
</dbReference>
<keyword evidence="10" id="KW-0547">Nucleotide-binding</keyword>
<evidence type="ECO:0000259" key="25">
    <source>
        <dbReference type="PROSITE" id="PS50109"/>
    </source>
</evidence>
<evidence type="ECO:0000256" key="11">
    <source>
        <dbReference type="ARBA" id="ARBA00022777"/>
    </source>
</evidence>
<dbReference type="SUPFAM" id="SSF55874">
    <property type="entry name" value="ATPase domain of HSP90 chaperone/DNA topoisomerase II/histidine kinase"/>
    <property type="match status" value="1"/>
</dbReference>
<evidence type="ECO:0000259" key="26">
    <source>
        <dbReference type="PROSITE" id="PS50885"/>
    </source>
</evidence>
<dbReference type="EMBL" id="JBHSFP010000033">
    <property type="protein sequence ID" value="MFC4535645.1"/>
    <property type="molecule type" value="Genomic_DNA"/>
</dbReference>
<dbReference type="PANTHER" id="PTHR44936:SF9">
    <property type="entry name" value="SENSOR PROTEIN CREC"/>
    <property type="match status" value="1"/>
</dbReference>
<keyword evidence="14" id="KW-0460">Magnesium</keyword>
<evidence type="ECO:0000256" key="16">
    <source>
        <dbReference type="ARBA" id="ARBA00022989"/>
    </source>
</evidence>
<evidence type="ECO:0000256" key="12">
    <source>
        <dbReference type="ARBA" id="ARBA00022801"/>
    </source>
</evidence>
<evidence type="ECO:0000256" key="23">
    <source>
        <dbReference type="SAM" id="MobiDB-lite"/>
    </source>
</evidence>
<keyword evidence="11" id="KW-0418">Kinase</keyword>
<dbReference type="InterPro" id="IPR003660">
    <property type="entry name" value="HAMP_dom"/>
</dbReference>
<evidence type="ECO:0000256" key="9">
    <source>
        <dbReference type="ARBA" id="ARBA00022692"/>
    </source>
</evidence>
<keyword evidence="9 24" id="KW-0812">Transmembrane</keyword>
<proteinExistence type="predicted"/>
<dbReference type="CDD" id="cd00082">
    <property type="entry name" value="HisKA"/>
    <property type="match status" value="1"/>
</dbReference>
<evidence type="ECO:0000256" key="7">
    <source>
        <dbReference type="ARBA" id="ARBA00022553"/>
    </source>
</evidence>
<dbReference type="EC" id="2.7.13.3" evidence="5"/>
<dbReference type="SMART" id="SM00387">
    <property type="entry name" value="HATPase_c"/>
    <property type="match status" value="1"/>
</dbReference>
<evidence type="ECO:0000256" key="6">
    <source>
        <dbReference type="ARBA" id="ARBA00022475"/>
    </source>
</evidence>